<organism evidence="9 10">
    <name type="scientific">Candidatus Daviesbacteria bacterium GW2011_GWA2_40_9</name>
    <dbReference type="NCBI Taxonomy" id="1618424"/>
    <lineage>
        <taxon>Bacteria</taxon>
        <taxon>Candidatus Daviesiibacteriota</taxon>
    </lineage>
</organism>
<sequence>MSVEDSELRSLQIPNCYSSRQKAWRTIEQCRCGVSPISVPDSKQITRIIATLHSEKVTQMITAGRLTIGLIKPNAHEGRNLPPDDEQAAEVLLGLVGRERLAFHLPFALSRSEAELFYASLREEYREKFIAQRTRYNDFGKLPLFEAITRFTTSGPLTVLFIDGEDAVTYWRTTMGKTNPEQADPNSIRGKHGLLDIMPNSLVHGSDSIKSVQQEKRVLTEALMRFYMSTVYGQFSTPQS</sequence>
<proteinExistence type="inferred from homology"/>
<evidence type="ECO:0000256" key="3">
    <source>
        <dbReference type="ARBA" id="ARBA00022741"/>
    </source>
</evidence>
<keyword evidence="2" id="KW-0808">Transferase</keyword>
<keyword evidence="4 9" id="KW-0418">Kinase</keyword>
<dbReference type="AlphaFoldDB" id="A0A0G0U7R5"/>
<evidence type="ECO:0000256" key="7">
    <source>
        <dbReference type="RuleBase" id="RU004011"/>
    </source>
</evidence>
<gene>
    <name evidence="9" type="ORF">UU29_C0007G0126</name>
</gene>
<reference evidence="9 10" key="1">
    <citation type="journal article" date="2015" name="Nature">
        <title>rRNA introns, odd ribosomes, and small enigmatic genomes across a large radiation of phyla.</title>
        <authorList>
            <person name="Brown C.T."/>
            <person name="Hug L.A."/>
            <person name="Thomas B.C."/>
            <person name="Sharon I."/>
            <person name="Castelle C.J."/>
            <person name="Singh A."/>
            <person name="Wilkins M.J."/>
            <person name="Williams K.H."/>
            <person name="Banfield J.F."/>
        </authorList>
    </citation>
    <scope>NUCLEOTIDE SEQUENCE [LARGE SCALE GENOMIC DNA]</scope>
</reference>
<dbReference type="Proteomes" id="UP000034601">
    <property type="component" value="Unassembled WGS sequence"/>
</dbReference>
<evidence type="ECO:0000259" key="8">
    <source>
        <dbReference type="SMART" id="SM00562"/>
    </source>
</evidence>
<comment type="similarity">
    <text evidence="1 6 7">Belongs to the NDK family.</text>
</comment>
<evidence type="ECO:0000256" key="5">
    <source>
        <dbReference type="ARBA" id="ARBA00022840"/>
    </source>
</evidence>
<protein>
    <submittedName>
        <fullName evidence="9">Nucleoside diphosphate kinase</fullName>
    </submittedName>
</protein>
<accession>A0A0G0U7R5</accession>
<keyword evidence="3" id="KW-0547">Nucleotide-binding</keyword>
<dbReference type="Gene3D" id="3.30.70.141">
    <property type="entry name" value="Nucleoside diphosphate kinase-like domain"/>
    <property type="match status" value="1"/>
</dbReference>
<dbReference type="PROSITE" id="PS51374">
    <property type="entry name" value="NDPK_LIKE"/>
    <property type="match status" value="1"/>
</dbReference>
<evidence type="ECO:0000313" key="9">
    <source>
        <dbReference type="EMBL" id="KKR83256.1"/>
    </source>
</evidence>
<dbReference type="EMBL" id="LCAB01000007">
    <property type="protein sequence ID" value="KKR83256.1"/>
    <property type="molecule type" value="Genomic_DNA"/>
</dbReference>
<dbReference type="InterPro" id="IPR036850">
    <property type="entry name" value="NDK-like_dom_sf"/>
</dbReference>
<comment type="caution">
    <text evidence="9">The sequence shown here is derived from an EMBL/GenBank/DDBJ whole genome shotgun (WGS) entry which is preliminary data.</text>
</comment>
<dbReference type="GO" id="GO:0004550">
    <property type="term" value="F:nucleoside diphosphate kinase activity"/>
    <property type="evidence" value="ECO:0007669"/>
    <property type="project" value="InterPro"/>
</dbReference>
<feature type="domain" description="Nucleoside diphosphate kinase-like" evidence="8">
    <location>
        <begin position="66"/>
        <end position="221"/>
    </location>
</feature>
<keyword evidence="5" id="KW-0067">ATP-binding</keyword>
<dbReference type="SMART" id="SM00562">
    <property type="entry name" value="NDK"/>
    <property type="match status" value="1"/>
</dbReference>
<name>A0A0G0U7R5_9BACT</name>
<dbReference type="PANTHER" id="PTHR46161">
    <property type="entry name" value="NUCLEOSIDE DIPHOSPHATE KINASE"/>
    <property type="match status" value="1"/>
</dbReference>
<dbReference type="SUPFAM" id="SSF54919">
    <property type="entry name" value="Nucleoside diphosphate kinase, NDK"/>
    <property type="match status" value="1"/>
</dbReference>
<evidence type="ECO:0000313" key="10">
    <source>
        <dbReference type="Proteomes" id="UP000034601"/>
    </source>
</evidence>
<evidence type="ECO:0000256" key="4">
    <source>
        <dbReference type="ARBA" id="ARBA00022777"/>
    </source>
</evidence>
<comment type="caution">
    <text evidence="6">Lacks conserved residue(s) required for the propagation of feature annotation.</text>
</comment>
<dbReference type="InterPro" id="IPR001564">
    <property type="entry name" value="Nucleoside_diP_kinase"/>
</dbReference>
<dbReference type="GO" id="GO:0006241">
    <property type="term" value="P:CTP biosynthetic process"/>
    <property type="evidence" value="ECO:0007669"/>
    <property type="project" value="InterPro"/>
</dbReference>
<dbReference type="Pfam" id="PF00334">
    <property type="entry name" value="NDK"/>
    <property type="match status" value="1"/>
</dbReference>
<evidence type="ECO:0000256" key="2">
    <source>
        <dbReference type="ARBA" id="ARBA00022679"/>
    </source>
</evidence>
<dbReference type="PANTHER" id="PTHR46161:SF3">
    <property type="entry name" value="NUCLEOSIDE DIPHOSPHATE KINASE DDB_G0292928-RELATED"/>
    <property type="match status" value="1"/>
</dbReference>
<dbReference type="GO" id="GO:0006183">
    <property type="term" value="P:GTP biosynthetic process"/>
    <property type="evidence" value="ECO:0007669"/>
    <property type="project" value="InterPro"/>
</dbReference>
<evidence type="ECO:0000256" key="1">
    <source>
        <dbReference type="ARBA" id="ARBA00008142"/>
    </source>
</evidence>
<dbReference type="GO" id="GO:0005524">
    <property type="term" value="F:ATP binding"/>
    <property type="evidence" value="ECO:0007669"/>
    <property type="project" value="UniProtKB-KW"/>
</dbReference>
<dbReference type="GO" id="GO:0006228">
    <property type="term" value="P:UTP biosynthetic process"/>
    <property type="evidence" value="ECO:0007669"/>
    <property type="project" value="InterPro"/>
</dbReference>
<dbReference type="InterPro" id="IPR034907">
    <property type="entry name" value="NDK-like_dom"/>
</dbReference>
<dbReference type="PRINTS" id="PR01243">
    <property type="entry name" value="NUCDPKINASE"/>
</dbReference>
<evidence type="ECO:0000256" key="6">
    <source>
        <dbReference type="PROSITE-ProRule" id="PRU00706"/>
    </source>
</evidence>